<feature type="transmembrane region" description="Helical" evidence="1">
    <location>
        <begin position="44"/>
        <end position="65"/>
    </location>
</feature>
<organism evidence="2">
    <name type="scientific">Corynebacterium glutamicum (strain R)</name>
    <dbReference type="NCBI Taxonomy" id="340322"/>
    <lineage>
        <taxon>Bacteria</taxon>
        <taxon>Bacillati</taxon>
        <taxon>Actinomycetota</taxon>
        <taxon>Actinomycetes</taxon>
        <taxon>Mycobacteriales</taxon>
        <taxon>Corynebacteriaceae</taxon>
        <taxon>Corynebacterium</taxon>
    </lineage>
</organism>
<sequence>MTYPIDDLAQLVGVMDTDDVAQESAEDPSIAAARDRYNRAGERLSALSFGLVVGTGLVWCAMAGVL</sequence>
<evidence type="ECO:0000256" key="1">
    <source>
        <dbReference type="SAM" id="Phobius"/>
    </source>
</evidence>
<evidence type="ECO:0000313" key="2">
    <source>
        <dbReference type="EMBL" id="BAF54910.1"/>
    </source>
</evidence>
<keyword evidence="1" id="KW-1133">Transmembrane helix</keyword>
<gene>
    <name evidence="2" type="ordered locus">cgR_1915</name>
</gene>
<name>A0AB72VC44_CORGB</name>
<protein>
    <submittedName>
        <fullName evidence="2">Uncharacterized protein</fullName>
    </submittedName>
</protein>
<keyword evidence="1" id="KW-0472">Membrane</keyword>
<keyword evidence="1" id="KW-0812">Transmembrane</keyword>
<proteinExistence type="predicted"/>
<dbReference type="Proteomes" id="UP000006698">
    <property type="component" value="Chromosome"/>
</dbReference>
<accession>A0AB72VC44</accession>
<dbReference type="AlphaFoldDB" id="A0AB72VC44"/>
<dbReference type="EMBL" id="AP009044">
    <property type="protein sequence ID" value="BAF54910.1"/>
    <property type="molecule type" value="Genomic_DNA"/>
</dbReference>
<dbReference type="KEGG" id="cgt:cgR_1915"/>
<reference evidence="2" key="1">
    <citation type="journal article" date="2007" name="Microbiology">
        <title>Comparative analysis of the Corynebacterium glutamicum group and complete genome sequence of strain R.</title>
        <authorList>
            <person name="Yukawa H."/>
            <person name="Omumasaba C.A."/>
            <person name="Nonaka H."/>
            <person name="Kos P."/>
            <person name="Okai N."/>
            <person name="Suzuki N."/>
            <person name="Suda M."/>
            <person name="Tsuge Y."/>
            <person name="Watanabe J."/>
            <person name="Ikeda Y."/>
            <person name="Vertes A.A."/>
            <person name="Inui M."/>
        </authorList>
    </citation>
    <scope>NUCLEOTIDE SEQUENCE</scope>
    <source>
        <strain evidence="2">R</strain>
    </source>
</reference>
<dbReference type="RefSeq" id="WP_011897481.1">
    <property type="nucleotide sequence ID" value="NC_009342.1"/>
</dbReference>